<comment type="caution">
    <text evidence="1">The sequence shown here is derived from an EMBL/GenBank/DDBJ whole genome shotgun (WGS) entry which is preliminary data.</text>
</comment>
<keyword evidence="2" id="KW-1185">Reference proteome</keyword>
<organism evidence="1 2">
    <name type="scientific">Persea americana</name>
    <name type="common">Avocado</name>
    <dbReference type="NCBI Taxonomy" id="3435"/>
    <lineage>
        <taxon>Eukaryota</taxon>
        <taxon>Viridiplantae</taxon>
        <taxon>Streptophyta</taxon>
        <taxon>Embryophyta</taxon>
        <taxon>Tracheophyta</taxon>
        <taxon>Spermatophyta</taxon>
        <taxon>Magnoliopsida</taxon>
        <taxon>Magnoliidae</taxon>
        <taxon>Laurales</taxon>
        <taxon>Lauraceae</taxon>
        <taxon>Persea</taxon>
    </lineage>
</organism>
<evidence type="ECO:0000313" key="1">
    <source>
        <dbReference type="EMBL" id="KAJ8626831.1"/>
    </source>
</evidence>
<protein>
    <submittedName>
        <fullName evidence="1">Uncharacterized protein</fullName>
    </submittedName>
</protein>
<evidence type="ECO:0000313" key="2">
    <source>
        <dbReference type="Proteomes" id="UP001234297"/>
    </source>
</evidence>
<reference evidence="1 2" key="1">
    <citation type="journal article" date="2022" name="Hortic Res">
        <title>A haplotype resolved chromosomal level avocado genome allows analysis of novel avocado genes.</title>
        <authorList>
            <person name="Nath O."/>
            <person name="Fletcher S.J."/>
            <person name="Hayward A."/>
            <person name="Shaw L.M."/>
            <person name="Masouleh A.K."/>
            <person name="Furtado A."/>
            <person name="Henry R.J."/>
            <person name="Mitter N."/>
        </authorList>
    </citation>
    <scope>NUCLEOTIDE SEQUENCE [LARGE SCALE GENOMIC DNA]</scope>
    <source>
        <strain evidence="2">cv. Hass</strain>
    </source>
</reference>
<dbReference type="Proteomes" id="UP001234297">
    <property type="component" value="Chromosome 6"/>
</dbReference>
<dbReference type="EMBL" id="CM056814">
    <property type="protein sequence ID" value="KAJ8626831.1"/>
    <property type="molecule type" value="Genomic_DNA"/>
</dbReference>
<sequence length="167" mass="18100">MARVAEQRPEEEKRNVGGMGCGSMGLDEGIVDEEVWKRDLVEHLVGIREGGEFLKTGIAPRREAALPVPLVTGKLLESSPRVAGVRVAVAVLVRRWSGSVSGTKTRGSRQVKKGCPFFSSPAYCCCVLTTVIREKSKKKQQREHHQSPSSQALIRGAFGFGLGLVSV</sequence>
<accession>A0ACC2KZY4</accession>
<gene>
    <name evidence="1" type="ORF">MRB53_020138</name>
</gene>
<proteinExistence type="predicted"/>
<name>A0ACC2KZY4_PERAE</name>